<evidence type="ECO:0000256" key="1">
    <source>
        <dbReference type="SAM" id="Phobius"/>
    </source>
</evidence>
<dbReference type="OrthoDB" id="4502894at2759"/>
<keyword evidence="1" id="KW-1133">Transmembrane helix</keyword>
<keyword evidence="1" id="KW-0472">Membrane</keyword>
<keyword evidence="1" id="KW-0812">Transmembrane</keyword>
<evidence type="ECO:0000313" key="3">
    <source>
        <dbReference type="Proteomes" id="UP001140513"/>
    </source>
</evidence>
<evidence type="ECO:0000313" key="2">
    <source>
        <dbReference type="EMBL" id="KAJ4354077.1"/>
    </source>
</evidence>
<keyword evidence="3" id="KW-1185">Reference proteome</keyword>
<dbReference type="Proteomes" id="UP001140513">
    <property type="component" value="Unassembled WGS sequence"/>
</dbReference>
<gene>
    <name evidence="2" type="ORF">N0V89_005810</name>
</gene>
<reference evidence="2" key="1">
    <citation type="submission" date="2022-10" db="EMBL/GenBank/DDBJ databases">
        <title>Tapping the CABI collections for fungal endophytes: first genome assemblies for Collariella, Neodidymelliopsis, Ascochyta clinopodiicola, Didymella pomorum, Didymosphaeria variabile, Neocosmospora piperis and Neocucurbitaria cava.</title>
        <authorList>
            <person name="Hill R."/>
        </authorList>
    </citation>
    <scope>NUCLEOTIDE SEQUENCE</scope>
    <source>
        <strain evidence="2">IMI 356815</strain>
    </source>
</reference>
<dbReference type="RefSeq" id="XP_056071851.1">
    <property type="nucleotide sequence ID" value="XM_056214584.1"/>
</dbReference>
<feature type="transmembrane region" description="Helical" evidence="1">
    <location>
        <begin position="22"/>
        <end position="48"/>
    </location>
</feature>
<name>A0A9W8XP78_9PLEO</name>
<proteinExistence type="predicted"/>
<sequence>MADAHTILSTILYCLWWPTNRILFALGFILSPFWAVAKFVFLPVAYLLHGIYVI</sequence>
<comment type="caution">
    <text evidence="2">The sequence shown here is derived from an EMBL/GenBank/DDBJ whole genome shotgun (WGS) entry which is preliminary data.</text>
</comment>
<dbReference type="AlphaFoldDB" id="A0A9W8XP78"/>
<organism evidence="2 3">
    <name type="scientific">Didymosphaeria variabile</name>
    <dbReference type="NCBI Taxonomy" id="1932322"/>
    <lineage>
        <taxon>Eukaryota</taxon>
        <taxon>Fungi</taxon>
        <taxon>Dikarya</taxon>
        <taxon>Ascomycota</taxon>
        <taxon>Pezizomycotina</taxon>
        <taxon>Dothideomycetes</taxon>
        <taxon>Pleosporomycetidae</taxon>
        <taxon>Pleosporales</taxon>
        <taxon>Massarineae</taxon>
        <taxon>Didymosphaeriaceae</taxon>
        <taxon>Didymosphaeria</taxon>
    </lineage>
</organism>
<dbReference type="GeneID" id="80909340"/>
<dbReference type="EMBL" id="JAPEUX010000004">
    <property type="protein sequence ID" value="KAJ4354077.1"/>
    <property type="molecule type" value="Genomic_DNA"/>
</dbReference>
<accession>A0A9W8XP78</accession>
<protein>
    <submittedName>
        <fullName evidence="2">Uncharacterized protein</fullName>
    </submittedName>
</protein>